<evidence type="ECO:0000313" key="2">
    <source>
        <dbReference type="EMBL" id="ABN67128.2"/>
    </source>
</evidence>
<dbReference type="HOGENOM" id="CLU_022727_0_0_1"/>
<organism evidence="2 3">
    <name type="scientific">Scheffersomyces stipitis (strain ATCC 58785 / CBS 6054 / NBRC 10063 / NRRL Y-11545)</name>
    <name type="common">Yeast</name>
    <name type="synonym">Pichia stipitis</name>
    <dbReference type="NCBI Taxonomy" id="322104"/>
    <lineage>
        <taxon>Eukaryota</taxon>
        <taxon>Fungi</taxon>
        <taxon>Dikarya</taxon>
        <taxon>Ascomycota</taxon>
        <taxon>Saccharomycotina</taxon>
        <taxon>Pichiomycetes</taxon>
        <taxon>Debaryomycetaceae</taxon>
        <taxon>Scheffersomyces</taxon>
    </lineage>
</organism>
<feature type="compositionally biased region" description="Low complexity" evidence="1">
    <location>
        <begin position="492"/>
        <end position="508"/>
    </location>
</feature>
<dbReference type="InParanoid" id="A3LVI1"/>
<feature type="region of interest" description="Disordered" evidence="1">
    <location>
        <begin position="615"/>
        <end position="636"/>
    </location>
</feature>
<feature type="compositionally biased region" description="Polar residues" evidence="1">
    <location>
        <begin position="624"/>
        <end position="634"/>
    </location>
</feature>
<gene>
    <name evidence="2" type="ORF">PICST_67835</name>
</gene>
<dbReference type="InterPro" id="IPR014729">
    <property type="entry name" value="Rossmann-like_a/b/a_fold"/>
</dbReference>
<feature type="compositionally biased region" description="Polar residues" evidence="1">
    <location>
        <begin position="474"/>
        <end position="490"/>
    </location>
</feature>
<reference evidence="2 3" key="1">
    <citation type="journal article" date="2007" name="Nat. Biotechnol.">
        <title>Genome sequence of the lignocellulose-bioconverting and xylose-fermenting yeast Pichia stipitis.</title>
        <authorList>
            <person name="Jeffries T.W."/>
            <person name="Grigoriev I.V."/>
            <person name="Grimwood J."/>
            <person name="Laplaza J.M."/>
            <person name="Aerts A."/>
            <person name="Salamov A."/>
            <person name="Schmutz J."/>
            <person name="Lindquist E."/>
            <person name="Dehal P."/>
            <person name="Shapiro H."/>
            <person name="Jin Y.S."/>
            <person name="Passoth V."/>
            <person name="Richardson P.M."/>
        </authorList>
    </citation>
    <scope>NUCLEOTIDE SEQUENCE [LARGE SCALE GENOMIC DNA]</scope>
    <source>
        <strain evidence="3">ATCC 58785 / CBS 6054 / NBRC 10063 / NRRL Y-11545</strain>
    </source>
</reference>
<dbReference type="AlphaFoldDB" id="A3LVI1"/>
<keyword evidence="3" id="KW-1185">Reference proteome</keyword>
<feature type="compositionally biased region" description="Low complexity" evidence="1">
    <location>
        <begin position="452"/>
        <end position="473"/>
    </location>
</feature>
<dbReference type="GeneID" id="4839273"/>
<dbReference type="EMBL" id="CP000499">
    <property type="protein sequence ID" value="ABN67128.2"/>
    <property type="molecule type" value="Genomic_DNA"/>
</dbReference>
<dbReference type="SUPFAM" id="SSF52402">
    <property type="entry name" value="Adenine nucleotide alpha hydrolases-like"/>
    <property type="match status" value="1"/>
</dbReference>
<sequence length="730" mass="81780">MSEATLKANVPEILTTTPSPPLVAPVMRHLKTDSIIGRLHSDTDIPQIRPFTGQLHRSATEDTENTAEEDDSNDLLQLFNNKSSDGYRNIKLSIPQEKKLLIKQYYQKRVSFDTIDISYDDDINDLWDDTFGWELYDSIAGNMKAKDSRGRNRAVSPRRSPAGSPGELSPLRGYSYSNSLKTKGLDLSNYDLSPLDIDINRLDASRLDESIFALSSAASNVIYPTRPIITHRGCTYSKLHKDYENLYLNKLNNKEHGFLKPVLASRTILVYISGRKHTWVALDWILRNFIEHGDTVIVVSAVNSPDLLNPKRRNSYYSPHSFAPPKSALGRFKMRNKPEYINFIARNVMSYIMEVINPNVIAKITVEIAVGKTKDVLKEMYKLYEPNLVSTGTKPNSKIGAPLRSWLSSKLTDRLVKNFPLPVIVVPAVNMCKFEYDIQDQINQFHAKTSTSNMEFTSSESSQSTSQSGGANSMNLSNHSTDSNSEFHPSTSDEGYASSISSESSVSSEGSYSSYQEISNLYYNYKNELSAGLQKLKKQPIDEMYFANQLRLVSEKSATLCEDIRGVDPDFRGNGSKLARAITGSNSFGVVPYKTKSLLDPVVKTHSMSYSELKKNLQKRSSESKPTSPLSIQETPAIIVGDHDEESPDSTIVPKKSALTFVNLQPPNSKKIGNKLLQKSLSHDINDSSNRPKLEPLKSHPDLKTLANGSNELLPDGKRKKSKKKFWKFF</sequence>
<dbReference type="STRING" id="322104.A3LVI1"/>
<feature type="region of interest" description="Disordered" evidence="1">
    <location>
        <begin position="452"/>
        <end position="508"/>
    </location>
</feature>
<dbReference type="Gene3D" id="3.40.50.620">
    <property type="entry name" value="HUPs"/>
    <property type="match status" value="1"/>
</dbReference>
<dbReference type="KEGG" id="pic:PICST_67835"/>
<feature type="region of interest" description="Disordered" evidence="1">
    <location>
        <begin position="683"/>
        <end position="730"/>
    </location>
</feature>
<proteinExistence type="predicted"/>
<accession>A3LVI1</accession>
<dbReference type="eggNOG" id="ENOG502RISH">
    <property type="taxonomic scope" value="Eukaryota"/>
</dbReference>
<dbReference type="PANTHER" id="PTHR47815">
    <property type="entry name" value="UNIVERSAL STRESS PROTEIN A FAMILY PROTEIN C25B2.10"/>
    <property type="match status" value="1"/>
</dbReference>
<name>A3LVI1_PICST</name>
<dbReference type="OMA" id="SGRIHTW"/>
<dbReference type="Proteomes" id="UP000002258">
    <property type="component" value="Chromosome 5"/>
</dbReference>
<evidence type="ECO:0000256" key="1">
    <source>
        <dbReference type="SAM" id="MobiDB-lite"/>
    </source>
</evidence>
<protein>
    <submittedName>
        <fullName evidence="2">Uncharacterized protein</fullName>
    </submittedName>
</protein>
<dbReference type="OrthoDB" id="843225at2759"/>
<dbReference type="PANTHER" id="PTHR47815:SF1">
    <property type="entry name" value="UNIVERSAL STRESS PROTEIN A FAMILY PROTEIN C25B2.10"/>
    <property type="match status" value="1"/>
</dbReference>
<feature type="compositionally biased region" description="Basic and acidic residues" evidence="1">
    <location>
        <begin position="683"/>
        <end position="703"/>
    </location>
</feature>
<evidence type="ECO:0000313" key="3">
    <source>
        <dbReference type="Proteomes" id="UP000002258"/>
    </source>
</evidence>
<feature type="region of interest" description="Disordered" evidence="1">
    <location>
        <begin position="146"/>
        <end position="170"/>
    </location>
</feature>
<feature type="compositionally biased region" description="Basic residues" evidence="1">
    <location>
        <begin position="718"/>
        <end position="730"/>
    </location>
</feature>
<dbReference type="RefSeq" id="XP_001385157.2">
    <property type="nucleotide sequence ID" value="XM_001385120.1"/>
</dbReference>